<dbReference type="EMBL" id="JAWLOF010000009">
    <property type="protein sequence ID" value="MDV7023795.1"/>
    <property type="molecule type" value="Genomic_DNA"/>
</dbReference>
<dbReference type="Proteomes" id="UP001187066">
    <property type="component" value="Unassembled WGS sequence"/>
</dbReference>
<gene>
    <name evidence="1" type="ORF">R4P48_14050</name>
</gene>
<protein>
    <recommendedName>
        <fullName evidence="3">Bacteriophage protein</fullName>
    </recommendedName>
</protein>
<sequence length="344" mass="38273">MSQNWMRHFELQLIDSDDKIIDLGGFKATFKINWFDISTATRTGIFKIYNLSSDTINKISAGEFTKIRLIVGYDGLAPVVDASQVGVARKVNPADVGQLDGRNYGQLFDGEIRYTLTGKDSPVDSYLLIQAADSDRAFVTTMTHQTLAAGWTAETMFNALMKDFEANGATRGRTPGFPSTVYSRGRVLHGMTRDLMDNVAVMCQATWMFVDNQVHMLGKDEVMHETVMLNSATGLIGMPQQTIDQGINVRCLINPNIRVNGLIQLNEKSIYQTELSNNAEAAQAQKANKSGEIIKPGRLDADGIYIIKGIMYSGDTKGQAWYMDMSCQSYQAWKQQSQEKNKET</sequence>
<proteinExistence type="predicted"/>
<reference evidence="1 2" key="1">
    <citation type="submission" date="2023-10" db="EMBL/GenBank/DDBJ databases">
        <authorList>
            <person name="Dale J."/>
        </authorList>
    </citation>
    <scope>NUCLEOTIDE SEQUENCE [LARGE SCALE GENOMIC DNA]</scope>
    <source>
        <strain evidence="1 2">2023EL-00970</strain>
    </source>
</reference>
<keyword evidence="2" id="KW-1185">Reference proteome</keyword>
<accession>A0ABU4E3U8</accession>
<comment type="caution">
    <text evidence="1">The sequence shown here is derived from an EMBL/GenBank/DDBJ whole genome shotgun (WGS) entry which is preliminary data.</text>
</comment>
<evidence type="ECO:0000313" key="1">
    <source>
        <dbReference type="EMBL" id="MDV7023795.1"/>
    </source>
</evidence>
<organism evidence="1 2">
    <name type="scientific">Atlantibacter subterraneus</name>
    <dbReference type="NCBI Taxonomy" id="255519"/>
    <lineage>
        <taxon>Bacteria</taxon>
        <taxon>Pseudomonadati</taxon>
        <taxon>Pseudomonadota</taxon>
        <taxon>Gammaproteobacteria</taxon>
        <taxon>Enterobacterales</taxon>
        <taxon>Enterobacteriaceae</taxon>
        <taxon>Atlantibacter</taxon>
    </lineage>
</organism>
<name>A0ABU4E3U8_9ENTR</name>
<evidence type="ECO:0000313" key="2">
    <source>
        <dbReference type="Proteomes" id="UP001187066"/>
    </source>
</evidence>
<dbReference type="RefSeq" id="WP_317678595.1">
    <property type="nucleotide sequence ID" value="NZ_JAWLOF010000009.1"/>
</dbReference>
<evidence type="ECO:0008006" key="3">
    <source>
        <dbReference type="Google" id="ProtNLM"/>
    </source>
</evidence>